<dbReference type="AlphaFoldDB" id="A0AAV2E5J8"/>
<accession>A0AAV2E5J8</accession>
<reference evidence="1 2" key="1">
    <citation type="submission" date="2024-04" db="EMBL/GenBank/DDBJ databases">
        <authorList>
            <person name="Fracassetti M."/>
        </authorList>
    </citation>
    <scope>NUCLEOTIDE SEQUENCE [LARGE SCALE GENOMIC DNA]</scope>
</reference>
<evidence type="ECO:0000313" key="1">
    <source>
        <dbReference type="EMBL" id="CAL1381089.1"/>
    </source>
</evidence>
<keyword evidence="2" id="KW-1185">Reference proteome</keyword>
<sequence length="87" mass="9738">MRTLTNFQYGFKLTREDDGRLYFTTHVQPGQRLRSLAVPNRVGWDRGAALMERDSEILGRVAEAAGERVRELQSADGDIAAGSGWEL</sequence>
<organism evidence="1 2">
    <name type="scientific">Linum trigynum</name>
    <dbReference type="NCBI Taxonomy" id="586398"/>
    <lineage>
        <taxon>Eukaryota</taxon>
        <taxon>Viridiplantae</taxon>
        <taxon>Streptophyta</taxon>
        <taxon>Embryophyta</taxon>
        <taxon>Tracheophyta</taxon>
        <taxon>Spermatophyta</taxon>
        <taxon>Magnoliopsida</taxon>
        <taxon>eudicotyledons</taxon>
        <taxon>Gunneridae</taxon>
        <taxon>Pentapetalae</taxon>
        <taxon>rosids</taxon>
        <taxon>fabids</taxon>
        <taxon>Malpighiales</taxon>
        <taxon>Linaceae</taxon>
        <taxon>Linum</taxon>
    </lineage>
</organism>
<dbReference type="EMBL" id="OZ034817">
    <property type="protein sequence ID" value="CAL1381089.1"/>
    <property type="molecule type" value="Genomic_DNA"/>
</dbReference>
<proteinExistence type="predicted"/>
<protein>
    <submittedName>
        <fullName evidence="1">Uncharacterized protein</fullName>
    </submittedName>
</protein>
<gene>
    <name evidence="1" type="ORF">LTRI10_LOCUS22492</name>
</gene>
<name>A0AAV2E5J8_9ROSI</name>
<evidence type="ECO:0000313" key="2">
    <source>
        <dbReference type="Proteomes" id="UP001497516"/>
    </source>
</evidence>
<dbReference type="Proteomes" id="UP001497516">
    <property type="component" value="Chromosome 4"/>
</dbReference>